<dbReference type="EMBL" id="CP097218">
    <property type="protein sequence ID" value="UQN28443.1"/>
    <property type="molecule type" value="Genomic_DNA"/>
</dbReference>
<keyword evidence="3" id="KW-1185">Reference proteome</keyword>
<feature type="domain" description="DinB-like" evidence="1">
    <location>
        <begin position="24"/>
        <end position="159"/>
    </location>
</feature>
<dbReference type="Gene3D" id="1.20.120.450">
    <property type="entry name" value="dinb family like domain"/>
    <property type="match status" value="1"/>
</dbReference>
<evidence type="ECO:0000313" key="2">
    <source>
        <dbReference type="EMBL" id="UQN28443.1"/>
    </source>
</evidence>
<dbReference type="InterPro" id="IPR024775">
    <property type="entry name" value="DinB-like"/>
</dbReference>
<dbReference type="RefSeq" id="WP_249477521.1">
    <property type="nucleotide sequence ID" value="NZ_CP097218.1"/>
</dbReference>
<evidence type="ECO:0000313" key="3">
    <source>
        <dbReference type="Proteomes" id="UP001055868"/>
    </source>
</evidence>
<dbReference type="SUPFAM" id="SSF109854">
    <property type="entry name" value="DinB/YfiT-like putative metalloenzymes"/>
    <property type="match status" value="1"/>
</dbReference>
<name>A0ABY4N1L8_9MICO</name>
<sequence>MNAIDILIDAAARPADAVDALRPTLTPELLVQHPGGHPNSIAWLLWHTGREIDVQLADLSGEQEVWRSGGFRERFGLGELGDAVGYGQSADQAHSVVVTDGALLAEYVRAATDALIAYLRTLSEDELGAVIDDAWDPPVTRGARLVSVIDDAAQHVGQAAYAAGIPRT</sequence>
<proteinExistence type="predicted"/>
<gene>
    <name evidence="2" type="ORF">M4486_12420</name>
</gene>
<dbReference type="Proteomes" id="UP001055868">
    <property type="component" value="Chromosome"/>
</dbReference>
<dbReference type="InterPro" id="IPR034660">
    <property type="entry name" value="DinB/YfiT-like"/>
</dbReference>
<accession>A0ABY4N1L8</accession>
<protein>
    <submittedName>
        <fullName evidence="2">DinB family protein</fullName>
    </submittedName>
</protein>
<evidence type="ECO:0000259" key="1">
    <source>
        <dbReference type="Pfam" id="PF12867"/>
    </source>
</evidence>
<dbReference type="Pfam" id="PF12867">
    <property type="entry name" value="DinB_2"/>
    <property type="match status" value="1"/>
</dbReference>
<organism evidence="2 3">
    <name type="scientific">Brachybacterium kimchii</name>
    <dbReference type="NCBI Taxonomy" id="2942909"/>
    <lineage>
        <taxon>Bacteria</taxon>
        <taxon>Bacillati</taxon>
        <taxon>Actinomycetota</taxon>
        <taxon>Actinomycetes</taxon>
        <taxon>Micrococcales</taxon>
        <taxon>Dermabacteraceae</taxon>
        <taxon>Brachybacterium</taxon>
    </lineage>
</organism>
<dbReference type="NCBIfam" id="NF047843">
    <property type="entry name" value="MST_Rv0443"/>
    <property type="match status" value="1"/>
</dbReference>
<reference evidence="2" key="1">
    <citation type="submission" date="2022-05" db="EMBL/GenBank/DDBJ databases">
        <title>Genomic analysis of Brachybacterium sp. CBA3104.</title>
        <authorList>
            <person name="Roh S.W."/>
            <person name="Kim Y.B."/>
            <person name="Kim Y."/>
        </authorList>
    </citation>
    <scope>NUCLEOTIDE SEQUENCE</scope>
    <source>
        <strain evidence="2">CBA3104</strain>
    </source>
</reference>